<sequence>TSAQDSHLLLEGERSLSQNRPECTARPIEVAWATFPIASKGLLSILRKLKSTPDQEVRILLLGLDNGGKTTLLKQLASEDISHITPTQVVGEAFHLLHCSRVDVDTGVLHLLFPEVHDQLLRFVDIEGDVIFLAPVRQGPHLLPVGCLIIVGNQ</sequence>
<dbReference type="GO" id="GO:0046872">
    <property type="term" value="F:metal ion binding"/>
    <property type="evidence" value="ECO:0007669"/>
    <property type="project" value="UniProtKB-KW"/>
</dbReference>
<evidence type="ECO:0000256" key="5">
    <source>
        <dbReference type="PIRSR" id="PIRSR606689-1"/>
    </source>
</evidence>
<reference evidence="7" key="3">
    <citation type="submission" date="2025-09" db="UniProtKB">
        <authorList>
            <consortium name="Ensembl"/>
        </authorList>
    </citation>
    <scope>IDENTIFICATION</scope>
</reference>
<dbReference type="Pfam" id="PF00025">
    <property type="entry name" value="Arf"/>
    <property type="match status" value="1"/>
</dbReference>
<dbReference type="AlphaFoldDB" id="A0AAZ3S415"/>
<keyword evidence="3 5" id="KW-0547">Nucleotide-binding</keyword>
<keyword evidence="2" id="KW-0519">Myristate</keyword>
<evidence type="ECO:0000313" key="7">
    <source>
        <dbReference type="Ensembl" id="ENSOTSP00005147843.1"/>
    </source>
</evidence>
<evidence type="ECO:0000313" key="8">
    <source>
        <dbReference type="Proteomes" id="UP000694402"/>
    </source>
</evidence>
<reference evidence="7" key="2">
    <citation type="submission" date="2025-08" db="UniProtKB">
        <authorList>
            <consortium name="Ensembl"/>
        </authorList>
    </citation>
    <scope>IDENTIFICATION</scope>
</reference>
<name>A0AAZ3S415_ONCTS</name>
<proteinExistence type="inferred from homology"/>
<reference evidence="8" key="1">
    <citation type="journal article" date="2018" name="PLoS ONE">
        <title>Chinook salmon (Oncorhynchus tshawytscha) genome and transcriptome.</title>
        <authorList>
            <person name="Christensen K.A."/>
            <person name="Leong J.S."/>
            <person name="Sakhrani D."/>
            <person name="Biagi C.A."/>
            <person name="Minkley D.R."/>
            <person name="Withler R.E."/>
            <person name="Rondeau E.B."/>
            <person name="Koop B.F."/>
            <person name="Devlin R.H."/>
        </authorList>
    </citation>
    <scope>NUCLEOTIDE SEQUENCE [LARGE SCALE GENOMIC DNA]</scope>
</reference>
<dbReference type="InterPro" id="IPR006689">
    <property type="entry name" value="Small_GTPase_ARF/SAR"/>
</dbReference>
<evidence type="ECO:0000256" key="1">
    <source>
        <dbReference type="ARBA" id="ARBA00010290"/>
    </source>
</evidence>
<dbReference type="InterPro" id="IPR027417">
    <property type="entry name" value="P-loop_NTPase"/>
</dbReference>
<dbReference type="SUPFAM" id="SSF52540">
    <property type="entry name" value="P-loop containing nucleoside triphosphate hydrolases"/>
    <property type="match status" value="1"/>
</dbReference>
<evidence type="ECO:0000256" key="2">
    <source>
        <dbReference type="ARBA" id="ARBA00022707"/>
    </source>
</evidence>
<keyword evidence="6" id="KW-0460">Magnesium</keyword>
<evidence type="ECO:0000256" key="6">
    <source>
        <dbReference type="PIRSR" id="PIRSR606689-2"/>
    </source>
</evidence>
<protein>
    <submittedName>
        <fullName evidence="7">Uncharacterized protein</fullName>
    </submittedName>
</protein>
<dbReference type="GeneTree" id="ENSGT00940000155737"/>
<keyword evidence="6" id="KW-0479">Metal-binding</keyword>
<feature type="binding site" evidence="5">
    <location>
        <begin position="63"/>
        <end position="70"/>
    </location>
    <ligand>
        <name>GTP</name>
        <dbReference type="ChEBI" id="CHEBI:37565"/>
    </ligand>
</feature>
<feature type="binding site" evidence="6">
    <location>
        <position position="70"/>
    </location>
    <ligand>
        <name>Mg(2+)</name>
        <dbReference type="ChEBI" id="CHEBI:18420"/>
    </ligand>
</feature>
<gene>
    <name evidence="7" type="primary">arl3b</name>
</gene>
<dbReference type="Ensembl" id="ENSOTST00005179626.1">
    <property type="protein sequence ID" value="ENSOTSP00005147843.1"/>
    <property type="gene ID" value="ENSOTSG00005061042.1"/>
</dbReference>
<keyword evidence="2" id="KW-0449">Lipoprotein</keyword>
<accession>A0AAZ3S415</accession>
<dbReference type="InterPro" id="IPR044612">
    <property type="entry name" value="ARL2/3"/>
</dbReference>
<dbReference type="Gene3D" id="3.40.50.300">
    <property type="entry name" value="P-loop containing nucleotide triphosphate hydrolases"/>
    <property type="match status" value="1"/>
</dbReference>
<dbReference type="PANTHER" id="PTHR45697">
    <property type="entry name" value="ADP-RIBOSYLATION FACTOR-LIKE PROTEIN 2-RELATED"/>
    <property type="match status" value="1"/>
</dbReference>
<dbReference type="GO" id="GO:0005525">
    <property type="term" value="F:GTP binding"/>
    <property type="evidence" value="ECO:0007669"/>
    <property type="project" value="UniProtKB-KW"/>
</dbReference>
<dbReference type="Proteomes" id="UP000694402">
    <property type="component" value="Unassembled WGS sequence"/>
</dbReference>
<evidence type="ECO:0000256" key="3">
    <source>
        <dbReference type="ARBA" id="ARBA00022741"/>
    </source>
</evidence>
<keyword evidence="4 5" id="KW-0342">GTP-binding</keyword>
<keyword evidence="8" id="KW-1185">Reference proteome</keyword>
<evidence type="ECO:0000256" key="4">
    <source>
        <dbReference type="ARBA" id="ARBA00023134"/>
    </source>
</evidence>
<organism evidence="7 8">
    <name type="scientific">Oncorhynchus tshawytscha</name>
    <name type="common">Chinook salmon</name>
    <name type="synonym">Salmo tshawytscha</name>
    <dbReference type="NCBI Taxonomy" id="74940"/>
    <lineage>
        <taxon>Eukaryota</taxon>
        <taxon>Metazoa</taxon>
        <taxon>Chordata</taxon>
        <taxon>Craniata</taxon>
        <taxon>Vertebrata</taxon>
        <taxon>Euteleostomi</taxon>
        <taxon>Actinopterygii</taxon>
        <taxon>Neopterygii</taxon>
        <taxon>Teleostei</taxon>
        <taxon>Protacanthopterygii</taxon>
        <taxon>Salmoniformes</taxon>
        <taxon>Salmonidae</taxon>
        <taxon>Salmoninae</taxon>
        <taxon>Oncorhynchus</taxon>
    </lineage>
</organism>
<dbReference type="GO" id="GO:0003924">
    <property type="term" value="F:GTPase activity"/>
    <property type="evidence" value="ECO:0007669"/>
    <property type="project" value="InterPro"/>
</dbReference>
<feature type="binding site" evidence="6">
    <location>
        <position position="87"/>
    </location>
    <ligand>
        <name>Mg(2+)</name>
        <dbReference type="ChEBI" id="CHEBI:18420"/>
    </ligand>
</feature>
<comment type="similarity">
    <text evidence="1">Belongs to the small GTPase superfamily. Arf family.</text>
</comment>